<dbReference type="PANTHER" id="PTHR33067:SF39">
    <property type="entry name" value="TRANSCRIPTION FACTOR INTERACTOR AND REGULATOR CCHC(ZN) FAMILY"/>
    <property type="match status" value="1"/>
</dbReference>
<accession>A0A1U8HNH2</accession>
<dbReference type="Proteomes" id="UP000818029">
    <property type="component" value="Chromosome A03"/>
</dbReference>
<dbReference type="Gene3D" id="2.40.70.10">
    <property type="entry name" value="Acid Proteases"/>
    <property type="match status" value="1"/>
</dbReference>
<dbReference type="PANTHER" id="PTHR33067">
    <property type="entry name" value="RNA-DIRECTED DNA POLYMERASE-RELATED"/>
    <property type="match status" value="1"/>
</dbReference>
<dbReference type="PaxDb" id="3635-A0A1U8HNH2"/>
<dbReference type="RefSeq" id="XP_016667595.1">
    <property type="nucleotide sequence ID" value="XM_016812106.1"/>
</dbReference>
<reference evidence="1" key="1">
    <citation type="journal article" date="2020" name="Nat. Genet.">
        <title>Genomic diversifications of five Gossypium allopolyploid species and their impact on cotton improvement.</title>
        <authorList>
            <person name="Chen Z.J."/>
            <person name="Sreedasyam A."/>
            <person name="Ando A."/>
            <person name="Song Q."/>
            <person name="De Santiago L.M."/>
            <person name="Hulse-Kemp A.M."/>
            <person name="Ding M."/>
            <person name="Ye W."/>
            <person name="Kirkbride R.C."/>
            <person name="Jenkins J."/>
            <person name="Plott C."/>
            <person name="Lovell J."/>
            <person name="Lin Y.M."/>
            <person name="Vaughn R."/>
            <person name="Liu B."/>
            <person name="Simpson S."/>
            <person name="Scheffler B.E."/>
            <person name="Wen L."/>
            <person name="Saski C.A."/>
            <person name="Grover C.E."/>
            <person name="Hu G."/>
            <person name="Conover J.L."/>
            <person name="Carlson J.W."/>
            <person name="Shu S."/>
            <person name="Boston L.B."/>
            <person name="Williams M."/>
            <person name="Peterson D.G."/>
            <person name="McGee K."/>
            <person name="Jones D.C."/>
            <person name="Wendel J.F."/>
            <person name="Stelly D.M."/>
            <person name="Grimwood J."/>
            <person name="Schmutz J."/>
        </authorList>
    </citation>
    <scope>NUCLEOTIDE SEQUENCE [LARGE SCALE GENOMIC DNA]</scope>
    <source>
        <strain evidence="1">cv. TM-1</strain>
    </source>
</reference>
<dbReference type="KEGG" id="ghi:107887888"/>
<dbReference type="AlphaFoldDB" id="A0A1U8HNH2"/>
<name>A0A1U8HNH2_GOSHI</name>
<gene>
    <name evidence="2" type="primary">LOC107887888</name>
</gene>
<evidence type="ECO:0000313" key="1">
    <source>
        <dbReference type="Proteomes" id="UP000818029"/>
    </source>
</evidence>
<protein>
    <recommendedName>
        <fullName evidence="3">Aspartic peptidase DDI1-type domain-containing protein</fullName>
    </recommendedName>
</protein>
<sequence length="208" mass="23765">MVEEKPIKKKENQPTIEILALEISDAEKSEVLHINIPLVEALEQMPNYVKFMKDIISKNKKLSEFETVALTKECSAFLQNKLPPKMKDPVSFIIPCNIGESYCGKALCNLGVGINLMPKSIFWMLGIGEVRTATMMLKLAGRSLAYPEGKIEDVLVRVDKFIFPIDFIVLYFKVDKEVSIILKRHFLATERTLIDVQERELMMRAQDD</sequence>
<dbReference type="GeneID" id="107887888"/>
<proteinExistence type="predicted"/>
<reference evidence="2" key="2">
    <citation type="submission" date="2025-08" db="UniProtKB">
        <authorList>
            <consortium name="RefSeq"/>
        </authorList>
    </citation>
    <scope>IDENTIFICATION</scope>
</reference>
<keyword evidence="1" id="KW-1185">Reference proteome</keyword>
<dbReference type="InterPro" id="IPR021109">
    <property type="entry name" value="Peptidase_aspartic_dom_sf"/>
</dbReference>
<evidence type="ECO:0000313" key="2">
    <source>
        <dbReference type="RefSeq" id="XP_016667595.1"/>
    </source>
</evidence>
<evidence type="ECO:0008006" key="3">
    <source>
        <dbReference type="Google" id="ProtNLM"/>
    </source>
</evidence>
<organism evidence="1 2">
    <name type="scientific">Gossypium hirsutum</name>
    <name type="common">Upland cotton</name>
    <name type="synonym">Gossypium mexicanum</name>
    <dbReference type="NCBI Taxonomy" id="3635"/>
    <lineage>
        <taxon>Eukaryota</taxon>
        <taxon>Viridiplantae</taxon>
        <taxon>Streptophyta</taxon>
        <taxon>Embryophyta</taxon>
        <taxon>Tracheophyta</taxon>
        <taxon>Spermatophyta</taxon>
        <taxon>Magnoliopsida</taxon>
        <taxon>eudicotyledons</taxon>
        <taxon>Gunneridae</taxon>
        <taxon>Pentapetalae</taxon>
        <taxon>rosids</taxon>
        <taxon>malvids</taxon>
        <taxon>Malvales</taxon>
        <taxon>Malvaceae</taxon>
        <taxon>Malvoideae</taxon>
        <taxon>Gossypium</taxon>
    </lineage>
</organism>